<dbReference type="GO" id="GO:0016758">
    <property type="term" value="F:hexosyltransferase activity"/>
    <property type="evidence" value="ECO:0007669"/>
    <property type="project" value="UniProtKB-ARBA"/>
</dbReference>
<evidence type="ECO:0000259" key="1">
    <source>
        <dbReference type="Pfam" id="PF00535"/>
    </source>
</evidence>
<dbReference type="EC" id="2.4.-.-" evidence="2"/>
<evidence type="ECO:0000313" key="2">
    <source>
        <dbReference type="EMBL" id="MDX7146674.1"/>
    </source>
</evidence>
<proteinExistence type="predicted"/>
<dbReference type="SUPFAM" id="SSF53448">
    <property type="entry name" value="Nucleotide-diphospho-sugar transferases"/>
    <property type="match status" value="1"/>
</dbReference>
<accession>A0AAW9EKI8</accession>
<dbReference type="InterPro" id="IPR029044">
    <property type="entry name" value="Nucleotide-diphossugar_trans"/>
</dbReference>
<dbReference type="PANTHER" id="PTHR22916">
    <property type="entry name" value="GLYCOSYLTRANSFERASE"/>
    <property type="match status" value="1"/>
</dbReference>
<organism evidence="2 3">
    <name type="scientific">Citrobacter portucalensis</name>
    <dbReference type="NCBI Taxonomy" id="1639133"/>
    <lineage>
        <taxon>Bacteria</taxon>
        <taxon>Pseudomonadati</taxon>
        <taxon>Pseudomonadota</taxon>
        <taxon>Gammaproteobacteria</taxon>
        <taxon>Enterobacterales</taxon>
        <taxon>Enterobacteriaceae</taxon>
        <taxon>Citrobacter</taxon>
        <taxon>Citrobacter freundii complex</taxon>
    </lineage>
</organism>
<dbReference type="Gene3D" id="3.90.550.10">
    <property type="entry name" value="Spore Coat Polysaccharide Biosynthesis Protein SpsA, Chain A"/>
    <property type="match status" value="1"/>
</dbReference>
<dbReference type="RefSeq" id="WP_258883333.1">
    <property type="nucleotide sequence ID" value="NZ_JAECZE010000002.1"/>
</dbReference>
<dbReference type="Proteomes" id="UP001271725">
    <property type="component" value="Unassembled WGS sequence"/>
</dbReference>
<feature type="domain" description="Glycosyltransferase 2-like" evidence="1">
    <location>
        <begin position="4"/>
        <end position="125"/>
    </location>
</feature>
<name>A0AAW9EKI8_9ENTR</name>
<keyword evidence="2" id="KW-0328">Glycosyltransferase</keyword>
<dbReference type="EMBL" id="JAXABJ010000001">
    <property type="protein sequence ID" value="MDX7146674.1"/>
    <property type="molecule type" value="Genomic_DNA"/>
</dbReference>
<protein>
    <submittedName>
        <fullName evidence="2">Glycosyltransferase</fullName>
        <ecNumber evidence="2">2.4.-.-</ecNumber>
    </submittedName>
</protein>
<dbReference type="PANTHER" id="PTHR22916:SF3">
    <property type="entry name" value="UDP-GLCNAC:BETAGAL BETA-1,3-N-ACETYLGLUCOSAMINYLTRANSFERASE-LIKE PROTEIN 1"/>
    <property type="match status" value="1"/>
</dbReference>
<comment type="caution">
    <text evidence="2">The sequence shown here is derived from an EMBL/GenBank/DDBJ whole genome shotgun (WGS) entry which is preliminary data.</text>
</comment>
<reference evidence="2" key="1">
    <citation type="submission" date="2023-11" db="EMBL/GenBank/DDBJ databases">
        <title>Detection of rare carbapenemases in Enterobacterales - comparison of two colorimetric and two CIM-based carbapenemase assays.</title>
        <authorList>
            <person name="Schaffarczyk L."/>
            <person name="Noster J."/>
            <person name="Stelzer Y."/>
            <person name="Sattler J."/>
            <person name="Gatermann S."/>
            <person name="Hamprecht A."/>
        </authorList>
    </citation>
    <scope>NUCLEOTIDE SEQUENCE</scope>
    <source>
        <strain evidence="2">CIM-Carb-133</strain>
    </source>
</reference>
<gene>
    <name evidence="2" type="ORF">SJ265_02545</name>
</gene>
<dbReference type="Pfam" id="PF00535">
    <property type="entry name" value="Glycos_transf_2"/>
    <property type="match status" value="1"/>
</dbReference>
<evidence type="ECO:0000313" key="3">
    <source>
        <dbReference type="Proteomes" id="UP001271725"/>
    </source>
</evidence>
<dbReference type="AlphaFoldDB" id="A0AAW9EKI8"/>
<dbReference type="InterPro" id="IPR001173">
    <property type="entry name" value="Glyco_trans_2-like"/>
</dbReference>
<sequence>MKYSVIVPIYNTHQEFSLMLETFKDIANRRSDFELIIIDDGSDEKFHDFYKATPFVKYIYKENGGVSSARNVGIRESVGDFLLFLDSDDEYNAYIFETLDEVVVSAKTSILFSYEKIYESGKEKKYYLSRNILTGDDILKSYFTKTIPAHVSSLLYSSVIIKSEGILFDETVHHCEDLKFIIEYLSKIDMLNTIPSCLYKYKFRAGSAVNSKFTYKNSTTFDVFNVLYNRFENTSLEPSFNFFYATIYILYFKNLLKNKTCDENVIDIMNSNRLILNRKMHCTIDLFSATIFLLRNVIKFVPTQLVKFIANDKGK</sequence>
<keyword evidence="2" id="KW-0808">Transferase</keyword>
<dbReference type="CDD" id="cd00761">
    <property type="entry name" value="Glyco_tranf_GTA_type"/>
    <property type="match status" value="1"/>
</dbReference>